<evidence type="ECO:0000256" key="6">
    <source>
        <dbReference type="ARBA" id="ARBA00067035"/>
    </source>
</evidence>
<dbReference type="FunFam" id="1.10.12.10:FF:000001">
    <property type="entry name" value="Probable enoyl-CoA hydratase, mitochondrial"/>
    <property type="match status" value="1"/>
</dbReference>
<dbReference type="GO" id="GO:0006635">
    <property type="term" value="P:fatty acid beta-oxidation"/>
    <property type="evidence" value="ECO:0007669"/>
    <property type="project" value="TreeGrafter"/>
</dbReference>
<evidence type="ECO:0000313" key="8">
    <source>
        <dbReference type="Proteomes" id="UP000515847"/>
    </source>
</evidence>
<dbReference type="OrthoDB" id="9775794at2"/>
<comment type="catalytic activity">
    <reaction evidence="5">
        <text>a short-chain (3S)-3-hydroxyacyl-CoA = a short-chain (2E)-enoyl-CoA + H2O</text>
        <dbReference type="Rhea" id="RHEA:52664"/>
        <dbReference type="ChEBI" id="CHEBI:15377"/>
        <dbReference type="ChEBI" id="CHEBI:87488"/>
        <dbReference type="ChEBI" id="CHEBI:136760"/>
        <dbReference type="EC" id="4.2.1.150"/>
    </reaction>
</comment>
<dbReference type="EMBL" id="CP045798">
    <property type="protein sequence ID" value="QNB44949.1"/>
    <property type="molecule type" value="Genomic_DNA"/>
</dbReference>
<protein>
    <recommendedName>
        <fullName evidence="6">short-chain-enoyl-CoA hydratase</fullName>
        <ecNumber evidence="6">4.2.1.150</ecNumber>
    </recommendedName>
</protein>
<keyword evidence="4" id="KW-0456">Lyase</keyword>
<dbReference type="Proteomes" id="UP000515847">
    <property type="component" value="Chromosome"/>
</dbReference>
<evidence type="ECO:0000256" key="5">
    <source>
        <dbReference type="ARBA" id="ARBA00050624"/>
    </source>
</evidence>
<accession>A0A7G6DYP5</accession>
<dbReference type="PANTHER" id="PTHR11941">
    <property type="entry name" value="ENOYL-COA HYDRATASE-RELATED"/>
    <property type="match status" value="1"/>
</dbReference>
<comment type="similarity">
    <text evidence="2">Belongs to the enoyl-CoA hydratase/isomerase family.</text>
</comment>
<reference evidence="7 8" key="1">
    <citation type="journal article" date="2019" name="Front. Microbiol.">
        <title>Thermoanaerosceptrum fracticalcis gen. nov. sp. nov., a Novel Fumarate-Fermenting Microorganism From a Deep Fractured Carbonate Aquifer of the US Great Basin.</title>
        <authorList>
            <person name="Hamilton-Brehm S.D."/>
            <person name="Stewart L.E."/>
            <person name="Zavarin M."/>
            <person name="Caldwell M."/>
            <person name="Lawson P.A."/>
            <person name="Onstott T.C."/>
            <person name="Grzymski J."/>
            <person name="Neveux I."/>
            <person name="Lollar B.S."/>
            <person name="Russell C.E."/>
            <person name="Moser D.P."/>
        </authorList>
    </citation>
    <scope>NUCLEOTIDE SEQUENCE [LARGE SCALE GENOMIC DNA]</scope>
    <source>
        <strain evidence="7 8">DRI-13</strain>
    </source>
</reference>
<dbReference type="InterPro" id="IPR001753">
    <property type="entry name" value="Enoyl-CoA_hydra/iso"/>
</dbReference>
<dbReference type="CDD" id="cd06558">
    <property type="entry name" value="crotonase-like"/>
    <property type="match status" value="1"/>
</dbReference>
<evidence type="ECO:0000256" key="3">
    <source>
        <dbReference type="ARBA" id="ARBA00011881"/>
    </source>
</evidence>
<dbReference type="EC" id="4.2.1.150" evidence="6"/>
<proteinExistence type="inferred from homology"/>
<evidence type="ECO:0000313" key="7">
    <source>
        <dbReference type="EMBL" id="QNB44949.1"/>
    </source>
</evidence>
<dbReference type="GO" id="GO:0018812">
    <property type="term" value="F:3-hydroxyacyl-CoA dehydratase activity"/>
    <property type="evidence" value="ECO:0007669"/>
    <property type="project" value="UniProtKB-EC"/>
</dbReference>
<dbReference type="KEGG" id="tfr:BR63_00580"/>
<organism evidence="7 8">
    <name type="scientific">Thermanaerosceptrum fracticalcis</name>
    <dbReference type="NCBI Taxonomy" id="1712410"/>
    <lineage>
        <taxon>Bacteria</taxon>
        <taxon>Bacillati</taxon>
        <taxon>Bacillota</taxon>
        <taxon>Clostridia</taxon>
        <taxon>Eubacteriales</taxon>
        <taxon>Peptococcaceae</taxon>
        <taxon>Thermanaerosceptrum</taxon>
    </lineage>
</organism>
<dbReference type="Gene3D" id="3.90.226.10">
    <property type="entry name" value="2-enoyl-CoA Hydratase, Chain A, domain 1"/>
    <property type="match status" value="1"/>
</dbReference>
<evidence type="ECO:0000256" key="4">
    <source>
        <dbReference type="ARBA" id="ARBA00023239"/>
    </source>
</evidence>
<dbReference type="RefSeq" id="WP_034423690.1">
    <property type="nucleotide sequence ID" value="NZ_CP045798.1"/>
</dbReference>
<keyword evidence="8" id="KW-1185">Reference proteome</keyword>
<dbReference type="SUPFAM" id="SSF52096">
    <property type="entry name" value="ClpP/crotonase"/>
    <property type="match status" value="1"/>
</dbReference>
<dbReference type="AlphaFoldDB" id="A0A7G6DYP5"/>
<dbReference type="Pfam" id="PF00378">
    <property type="entry name" value="ECH_1"/>
    <property type="match status" value="1"/>
</dbReference>
<comment type="pathway">
    <text evidence="1">Lipid metabolism; butanoate metabolism.</text>
</comment>
<gene>
    <name evidence="7" type="ORF">BR63_00580</name>
</gene>
<dbReference type="PANTHER" id="PTHR11941:SF54">
    <property type="entry name" value="ENOYL-COA HYDRATASE, MITOCHONDRIAL"/>
    <property type="match status" value="1"/>
</dbReference>
<name>A0A7G6DYP5_THEFR</name>
<comment type="subunit">
    <text evidence="3">Homotetramer.</text>
</comment>
<dbReference type="InterPro" id="IPR014748">
    <property type="entry name" value="Enoyl-CoA_hydra_C"/>
</dbReference>
<evidence type="ECO:0000256" key="1">
    <source>
        <dbReference type="ARBA" id="ARBA00005086"/>
    </source>
</evidence>
<dbReference type="FunFam" id="3.90.226.10:FF:000009">
    <property type="entry name" value="Carnitinyl-CoA dehydratase"/>
    <property type="match status" value="1"/>
</dbReference>
<dbReference type="Gene3D" id="1.10.12.10">
    <property type="entry name" value="Lyase 2-enoyl-coa Hydratase, Chain A, domain 2"/>
    <property type="match status" value="1"/>
</dbReference>
<evidence type="ECO:0000256" key="2">
    <source>
        <dbReference type="ARBA" id="ARBA00005254"/>
    </source>
</evidence>
<dbReference type="InterPro" id="IPR029045">
    <property type="entry name" value="ClpP/crotonase-like_dom_sf"/>
</dbReference>
<sequence length="258" mass="28225">MYKHLVLEKEENIGLLTLNRPEMNALCNEMVDELDKVLMTLEQDSEVKVLIITGAGNKAFMAGADIRELDKRDFILGRQQTKRRQDVYNKISNLHVPTIAAVNGFALGAGLELALACSIRIASDKAKFGAPEVNLGIIPGDGATQRLPRVIGQGRAMHMIITGEMITAEEALQYGLVTKVFPPEGLLDGAKEIAKTIMKKGPLAVMYAKEAVNRSLDTSLFVGLTLESYLHALACASEDKKEGVEAFLNKRKPEFKGK</sequence>